<evidence type="ECO:0000259" key="2">
    <source>
        <dbReference type="PROSITE" id="PS50106"/>
    </source>
</evidence>
<comment type="caution">
    <text evidence="3">The sequence shown here is derived from an EMBL/GenBank/DDBJ whole genome shotgun (WGS) entry which is preliminary data.</text>
</comment>
<reference evidence="3 4" key="1">
    <citation type="submission" date="2020-02" db="EMBL/GenBank/DDBJ databases">
        <authorList>
            <person name="Babadi Z.K."/>
            <person name="Risdian C."/>
            <person name="Ebrahimipour G.H."/>
            <person name="Wink J."/>
        </authorList>
    </citation>
    <scope>NUCLEOTIDE SEQUENCE [LARGE SCALE GENOMIC DNA]</scope>
    <source>
        <strain evidence="3 4">ZKHCc1 1396</strain>
    </source>
</reference>
<organism evidence="3 4">
    <name type="scientific">Corallococcus soli</name>
    <dbReference type="NCBI Taxonomy" id="2710757"/>
    <lineage>
        <taxon>Bacteria</taxon>
        <taxon>Pseudomonadati</taxon>
        <taxon>Myxococcota</taxon>
        <taxon>Myxococcia</taxon>
        <taxon>Myxococcales</taxon>
        <taxon>Cystobacterineae</taxon>
        <taxon>Myxococcaceae</taxon>
        <taxon>Corallococcus</taxon>
    </lineage>
</organism>
<feature type="domain" description="PDZ" evidence="2">
    <location>
        <begin position="33"/>
        <end position="66"/>
    </location>
</feature>
<gene>
    <name evidence="3" type="ORF">G4177_34530</name>
</gene>
<dbReference type="Gene3D" id="2.30.42.10">
    <property type="match status" value="1"/>
</dbReference>
<name>A0ABR9PZC1_9BACT</name>
<feature type="chain" id="PRO_5046935108" description="PDZ domain-containing protein" evidence="1">
    <location>
        <begin position="23"/>
        <end position="482"/>
    </location>
</feature>
<protein>
    <recommendedName>
        <fullName evidence="2">PDZ domain-containing protein</fullName>
    </recommendedName>
</protein>
<proteinExistence type="predicted"/>
<evidence type="ECO:0000313" key="3">
    <source>
        <dbReference type="EMBL" id="MBE4753280.1"/>
    </source>
</evidence>
<evidence type="ECO:0000313" key="4">
    <source>
        <dbReference type="Proteomes" id="UP001516472"/>
    </source>
</evidence>
<sequence>MPAALLLLSAATSLFTTTWLLAAAPFTVAVEPVGFSVRSNGEEVVITQVVPGGPAAREGLKAGMQIQNLVSPLRPGSHGPLTNMDEADLRTSLTPTWEEPLIIIVGTLQKNAMFTLQRTDKPPRVEFPVIPLPPEQVRLLTVHQQLLYTTLLSRVERGEPGPVQAPTLDIQQDNTAWVTQGQLQVVDEGGFTGQWVHPRFVLKSNCPERLEKLVVRGGAGRPQTLRPDPGSRRAAQQFTLDLPLWPVRDVTQGCAKGLTELTASVVAEVSCVNDPVLRKTLPLKLALTCDQPIAGWRVSRLLLNMGENDFLVGAQAVVPLEARLASLIPQATFVTVVEVDDKGKVTRRFATAPVTGKAKEAKEVKTEVALDTKTARTVRLAAELKFADGSTRLTPVESVDILTAEQKAKEERDWVEGNEKLRAFTARIQKERPDPCANVAATVEWIQQQPEVSHAWAPKDGHNFNYQVKGFDQPMIFMCHHR</sequence>
<evidence type="ECO:0000256" key="1">
    <source>
        <dbReference type="SAM" id="SignalP"/>
    </source>
</evidence>
<accession>A0ABR9PZC1</accession>
<dbReference type="EMBL" id="JAAIYO010000017">
    <property type="protein sequence ID" value="MBE4753280.1"/>
    <property type="molecule type" value="Genomic_DNA"/>
</dbReference>
<dbReference type="InterPro" id="IPR001478">
    <property type="entry name" value="PDZ"/>
</dbReference>
<dbReference type="RefSeq" id="WP_193430429.1">
    <property type="nucleotide sequence ID" value="NZ_CBCSIP010000087.1"/>
</dbReference>
<keyword evidence="1" id="KW-0732">Signal</keyword>
<dbReference type="Proteomes" id="UP001516472">
    <property type="component" value="Unassembled WGS sequence"/>
</dbReference>
<keyword evidence="4" id="KW-1185">Reference proteome</keyword>
<dbReference type="InterPro" id="IPR036034">
    <property type="entry name" value="PDZ_sf"/>
</dbReference>
<feature type="signal peptide" evidence="1">
    <location>
        <begin position="1"/>
        <end position="22"/>
    </location>
</feature>
<dbReference type="PROSITE" id="PS50106">
    <property type="entry name" value="PDZ"/>
    <property type="match status" value="1"/>
</dbReference>
<dbReference type="SUPFAM" id="SSF50156">
    <property type="entry name" value="PDZ domain-like"/>
    <property type="match status" value="1"/>
</dbReference>